<organism evidence="1 2">
    <name type="scientific">Araneus ventricosus</name>
    <name type="common">Orbweaver spider</name>
    <name type="synonym">Epeira ventricosa</name>
    <dbReference type="NCBI Taxonomy" id="182803"/>
    <lineage>
        <taxon>Eukaryota</taxon>
        <taxon>Metazoa</taxon>
        <taxon>Ecdysozoa</taxon>
        <taxon>Arthropoda</taxon>
        <taxon>Chelicerata</taxon>
        <taxon>Arachnida</taxon>
        <taxon>Araneae</taxon>
        <taxon>Araneomorphae</taxon>
        <taxon>Entelegynae</taxon>
        <taxon>Araneoidea</taxon>
        <taxon>Araneidae</taxon>
        <taxon>Araneus</taxon>
    </lineage>
</organism>
<dbReference type="AlphaFoldDB" id="A0A4Y2D323"/>
<dbReference type="EMBL" id="BGPR01000290">
    <property type="protein sequence ID" value="GBM10709.1"/>
    <property type="molecule type" value="Genomic_DNA"/>
</dbReference>
<sequence length="96" mass="11193">MGKPERPRKQYNIKEEIEEAQIALKDDIPSLKEALNGPNSEEWLEAMRTEYNAILKTQTCSLVKPKDKKNNWFKVGIAYKIQRRLLYCFTKSSPSC</sequence>
<gene>
    <name evidence="1" type="ORF">AVEN_103_1</name>
</gene>
<keyword evidence="2" id="KW-1185">Reference proteome</keyword>
<name>A0A4Y2D323_ARAVE</name>
<evidence type="ECO:0000313" key="1">
    <source>
        <dbReference type="EMBL" id="GBM10709.1"/>
    </source>
</evidence>
<dbReference type="OrthoDB" id="413361at2759"/>
<dbReference type="Proteomes" id="UP000499080">
    <property type="component" value="Unassembled WGS sequence"/>
</dbReference>
<comment type="caution">
    <text evidence="1">The sequence shown here is derived from an EMBL/GenBank/DDBJ whole genome shotgun (WGS) entry which is preliminary data.</text>
</comment>
<proteinExistence type="predicted"/>
<reference evidence="1 2" key="1">
    <citation type="journal article" date="2019" name="Sci. Rep.">
        <title>Orb-weaving spider Araneus ventricosus genome elucidates the spidroin gene catalogue.</title>
        <authorList>
            <person name="Kono N."/>
            <person name="Nakamura H."/>
            <person name="Ohtoshi R."/>
            <person name="Moran D.A.P."/>
            <person name="Shinohara A."/>
            <person name="Yoshida Y."/>
            <person name="Fujiwara M."/>
            <person name="Mori M."/>
            <person name="Tomita M."/>
            <person name="Arakawa K."/>
        </authorList>
    </citation>
    <scope>NUCLEOTIDE SEQUENCE [LARGE SCALE GENOMIC DNA]</scope>
</reference>
<protein>
    <submittedName>
        <fullName evidence="1">Uncharacterized protein</fullName>
    </submittedName>
</protein>
<accession>A0A4Y2D323</accession>
<evidence type="ECO:0000313" key="2">
    <source>
        <dbReference type="Proteomes" id="UP000499080"/>
    </source>
</evidence>